<name>A0ABP0V7U6_9BRYO</name>
<comment type="caution">
    <text evidence="1">The sequence shown here is derived from an EMBL/GenBank/DDBJ whole genome shotgun (WGS) entry which is preliminary data.</text>
</comment>
<evidence type="ECO:0000313" key="2">
    <source>
        <dbReference type="Proteomes" id="UP001497444"/>
    </source>
</evidence>
<organism evidence="1 2">
    <name type="scientific">Sphagnum jensenii</name>
    <dbReference type="NCBI Taxonomy" id="128206"/>
    <lineage>
        <taxon>Eukaryota</taxon>
        <taxon>Viridiplantae</taxon>
        <taxon>Streptophyta</taxon>
        <taxon>Embryophyta</taxon>
        <taxon>Bryophyta</taxon>
        <taxon>Sphagnophytina</taxon>
        <taxon>Sphagnopsida</taxon>
        <taxon>Sphagnales</taxon>
        <taxon>Sphagnaceae</taxon>
        <taxon>Sphagnum</taxon>
    </lineage>
</organism>
<feature type="non-terminal residue" evidence="1">
    <location>
        <position position="1"/>
    </location>
</feature>
<accession>A0ABP0V7U6</accession>
<dbReference type="EMBL" id="CAXAQS010000180">
    <property type="protein sequence ID" value="CAK9250504.1"/>
    <property type="molecule type" value="Genomic_DNA"/>
</dbReference>
<evidence type="ECO:0000313" key="1">
    <source>
        <dbReference type="EMBL" id="CAK9250504.1"/>
    </source>
</evidence>
<proteinExistence type="predicted"/>
<protein>
    <submittedName>
        <fullName evidence="1">Uncharacterized protein</fullName>
    </submittedName>
</protein>
<keyword evidence="2" id="KW-1185">Reference proteome</keyword>
<sequence>IESTNSWHSNTSFLITIGDQLTQKFSQMTPFSPTLINFGINDLLINSNDNQTIDLEFNSQYFKQQMSYYFNIDYEKNLNKSNFKETNETEVYLITKDKNDLNFIEKHKQCLESKIRLIDAKCGNSMNLLTNQTTINSKMDLIINANLENISFDTKTYFSNLKTTTIGQSL</sequence>
<reference evidence="1" key="1">
    <citation type="submission" date="2024-02" db="EMBL/GenBank/DDBJ databases">
        <authorList>
            <consortium name="ELIXIR-Norway"/>
            <consortium name="Elixir Norway"/>
        </authorList>
    </citation>
    <scope>NUCLEOTIDE SEQUENCE</scope>
</reference>
<feature type="non-terminal residue" evidence="1">
    <location>
        <position position="170"/>
    </location>
</feature>
<dbReference type="Proteomes" id="UP001497444">
    <property type="component" value="Unassembled WGS sequence"/>
</dbReference>
<gene>
    <name evidence="1" type="ORF">CSSPJE1EN1_LOCUS25882</name>
</gene>